<keyword evidence="2" id="KW-0378">Hydrolase</keyword>
<dbReference type="InterPro" id="IPR005081">
    <property type="entry name" value="SpoIIGA"/>
</dbReference>
<dbReference type="EMBL" id="CP141615">
    <property type="protein sequence ID" value="WRP18611.1"/>
    <property type="molecule type" value="Genomic_DNA"/>
</dbReference>
<accession>A0ABZ1C0I4</accession>
<evidence type="ECO:0000313" key="2">
    <source>
        <dbReference type="EMBL" id="WRP18611.1"/>
    </source>
</evidence>
<evidence type="ECO:0000313" key="3">
    <source>
        <dbReference type="Proteomes" id="UP001332192"/>
    </source>
</evidence>
<dbReference type="Pfam" id="PF03419">
    <property type="entry name" value="Peptidase_U4"/>
    <property type="match status" value="1"/>
</dbReference>
<keyword evidence="1" id="KW-0812">Transmembrane</keyword>
<organism evidence="2 3">
    <name type="scientific">Carboxydichorda subterranea</name>
    <dbReference type="NCBI Taxonomy" id="3109565"/>
    <lineage>
        <taxon>Bacteria</taxon>
        <taxon>Bacillati</taxon>
        <taxon>Bacillota</taxon>
        <taxon>Limnochordia</taxon>
        <taxon>Limnochordales</taxon>
        <taxon>Geochordaceae</taxon>
        <taxon>Carboxydichorda</taxon>
    </lineage>
</organism>
<protein>
    <submittedName>
        <fullName evidence="2">Sigma-E processing peptidase SpoIIGA</fullName>
        <ecNumber evidence="2">3.4.23.-</ecNumber>
    </submittedName>
</protein>
<dbReference type="EC" id="3.4.23.-" evidence="2"/>
<feature type="transmembrane region" description="Helical" evidence="1">
    <location>
        <begin position="82"/>
        <end position="104"/>
    </location>
</feature>
<proteinExistence type="predicted"/>
<dbReference type="GO" id="GO:0016787">
    <property type="term" value="F:hydrolase activity"/>
    <property type="evidence" value="ECO:0007669"/>
    <property type="project" value="UniProtKB-KW"/>
</dbReference>
<feature type="transmembrane region" description="Helical" evidence="1">
    <location>
        <begin position="57"/>
        <end position="75"/>
    </location>
</feature>
<dbReference type="Proteomes" id="UP001332192">
    <property type="component" value="Chromosome"/>
</dbReference>
<name>A0ABZ1C0I4_9FIRM</name>
<dbReference type="RefSeq" id="WP_324717884.1">
    <property type="nucleotide sequence ID" value="NZ_CP141615.1"/>
</dbReference>
<gene>
    <name evidence="2" type="ORF">U7230_06315</name>
</gene>
<sequence length="313" mass="32717">MVPGLVAWTVVDFLFDWALLWATAQLRATPVPPGRLAAAAWTGAILFALLPDRSGPLVTATAAVAVSVVMAALAFQPRAPRSLVAITGTVWAVAFVAAGAGLAAQSIAGLPGRPACAGAAVSMAALWATARWGHRRLSTLGVERSLRVTVRVRFGDRWMLAEGFVDTGNRLKEPVTGLPVILVGPEVMAAAVGDDGWWTETIARDAWALAQRLPSIAPGWAKRFRLVPFEGVGIRHGVLAAFRADEARLERPAQPPVEVGPTVVAVSPAPLRSGEVQALVPPEILAAARAARDPVVQARMPDEGGMVGVKVGA</sequence>
<keyword evidence="3" id="KW-1185">Reference proteome</keyword>
<evidence type="ECO:0000256" key="1">
    <source>
        <dbReference type="SAM" id="Phobius"/>
    </source>
</evidence>
<reference evidence="2 3" key="1">
    <citation type="journal article" date="2024" name="Front. Microbiol.">
        <title>Novel thermophilic genera Geochorda gen. nov. and Carboxydochorda gen. nov. from the deep terrestrial subsurface reveal the ecophysiological diversity in the class Limnochordia.</title>
        <authorList>
            <person name="Karnachuk O.V."/>
            <person name="Lukina A.P."/>
            <person name="Avakyan M.R."/>
            <person name="Kadnikov V.V."/>
            <person name="Begmatov S."/>
            <person name="Beletsky A.V."/>
            <person name="Vlasova K.G."/>
            <person name="Novikov A.A."/>
            <person name="Shcherbakova V.A."/>
            <person name="Mardanov A.V."/>
            <person name="Ravin N.V."/>
        </authorList>
    </citation>
    <scope>NUCLEOTIDE SEQUENCE [LARGE SCALE GENOMIC DNA]</scope>
    <source>
        <strain evidence="2 3">L945</strain>
    </source>
</reference>
<keyword evidence="1" id="KW-1133">Transmembrane helix</keyword>
<keyword evidence="1" id="KW-0472">Membrane</keyword>